<evidence type="ECO:0000256" key="1">
    <source>
        <dbReference type="SAM" id="MobiDB-lite"/>
    </source>
</evidence>
<feature type="transmembrane region" description="Helical" evidence="2">
    <location>
        <begin position="73"/>
        <end position="95"/>
    </location>
</feature>
<keyword evidence="2" id="KW-0472">Membrane</keyword>
<feature type="region of interest" description="Disordered" evidence="1">
    <location>
        <begin position="195"/>
        <end position="285"/>
    </location>
</feature>
<evidence type="ECO:0000313" key="3">
    <source>
        <dbReference type="EMBL" id="SBT53663.1"/>
    </source>
</evidence>
<accession>A0A1A9AC00</accession>
<name>A0A1A9AC00_9ACTN</name>
<feature type="transmembrane region" description="Helical" evidence="2">
    <location>
        <begin position="102"/>
        <end position="123"/>
    </location>
</feature>
<evidence type="ECO:0000313" key="4">
    <source>
        <dbReference type="Proteomes" id="UP000198765"/>
    </source>
</evidence>
<feature type="transmembrane region" description="Helical" evidence="2">
    <location>
        <begin position="153"/>
        <end position="178"/>
    </location>
</feature>
<organism evidence="3 4">
    <name type="scientific">Micromonospora narathiwatensis</name>
    <dbReference type="NCBI Taxonomy" id="299146"/>
    <lineage>
        <taxon>Bacteria</taxon>
        <taxon>Bacillati</taxon>
        <taxon>Actinomycetota</taxon>
        <taxon>Actinomycetes</taxon>
        <taxon>Micromonosporales</taxon>
        <taxon>Micromonosporaceae</taxon>
        <taxon>Micromonospora</taxon>
    </lineage>
</organism>
<dbReference type="RefSeq" id="WP_167667276.1">
    <property type="nucleotide sequence ID" value="NZ_LT594324.1"/>
</dbReference>
<dbReference type="EMBL" id="LT594324">
    <property type="protein sequence ID" value="SBT53663.1"/>
    <property type="molecule type" value="Genomic_DNA"/>
</dbReference>
<proteinExistence type="predicted"/>
<keyword evidence="4" id="KW-1185">Reference proteome</keyword>
<gene>
    <name evidence="3" type="ORF">GA0070621_4884</name>
</gene>
<dbReference type="PATRIC" id="fig|299146.4.peg.5044"/>
<dbReference type="AlphaFoldDB" id="A0A1A9AC00"/>
<sequence length="285" mass="27915">MSYPVQAPSRRPGTVVSAAAVLLLMAAGAVAYAVANLLVTGGTVDRFRAAAPGTGASIGEIDTVVSLLRASTMLAAVIGVLMALLLVGLTLGLLSGRPGARVATWAVSGLGLFCGCCGLAVLVGQRAAPLRLGADEQVTADLLGLVGDAYPGWWIPLNAAVSVAQVLGYLVAAVLLALPAAGAFFRRTAPVAPPAGPMPPTGHMPPTGQTSPGAGPVYGPPSASSAPPSYGPPSGSIPPASGPPSGSTPQSYGSPSPWAPPPGSPGNPPPASAPPGQTPPPEERA</sequence>
<evidence type="ECO:0000256" key="2">
    <source>
        <dbReference type="SAM" id="Phobius"/>
    </source>
</evidence>
<keyword evidence="2" id="KW-1133">Transmembrane helix</keyword>
<dbReference type="Proteomes" id="UP000198765">
    <property type="component" value="Chromosome I"/>
</dbReference>
<feature type="compositionally biased region" description="Low complexity" evidence="1">
    <location>
        <begin position="204"/>
        <end position="256"/>
    </location>
</feature>
<protein>
    <submittedName>
        <fullName evidence="3">Uncharacterized protein</fullName>
    </submittedName>
</protein>
<reference evidence="3 4" key="1">
    <citation type="submission" date="2016-06" db="EMBL/GenBank/DDBJ databases">
        <authorList>
            <person name="Kjaerup R.B."/>
            <person name="Dalgaard T.S."/>
            <person name="Juul-Madsen H.R."/>
        </authorList>
    </citation>
    <scope>NUCLEOTIDE SEQUENCE [LARGE SCALE GENOMIC DNA]</scope>
    <source>
        <strain evidence="3 4">DSM 45248</strain>
    </source>
</reference>
<feature type="compositionally biased region" description="Pro residues" evidence="1">
    <location>
        <begin position="257"/>
        <end position="285"/>
    </location>
</feature>
<keyword evidence="2" id="KW-0812">Transmembrane</keyword>